<sequence>MGGSGLEKYRLSNSRIYDFPTRWTAIVVLEDQNHTNWH</sequence>
<dbReference type="EMBL" id="CWJL01000052">
    <property type="protein sequence ID" value="CRY69462.1"/>
    <property type="molecule type" value="Genomic_DNA"/>
</dbReference>
<dbReference type="Proteomes" id="UP000045840">
    <property type="component" value="Unassembled WGS sequence"/>
</dbReference>
<keyword evidence="3" id="KW-1185">Reference proteome</keyword>
<evidence type="ECO:0000313" key="4">
    <source>
        <dbReference type="Proteomes" id="UP000045840"/>
    </source>
</evidence>
<name>A0A0T9REG2_9GAMM</name>
<accession>A0A0T9REG2</accession>
<evidence type="ECO:0000313" key="1">
    <source>
        <dbReference type="EMBL" id="CNI58542.1"/>
    </source>
</evidence>
<evidence type="ECO:0000313" key="3">
    <source>
        <dbReference type="Proteomes" id="UP000044625"/>
    </source>
</evidence>
<dbReference type="Proteomes" id="UP000044625">
    <property type="component" value="Unassembled WGS sequence"/>
</dbReference>
<reference evidence="2 3" key="1">
    <citation type="submission" date="2015-03" db="EMBL/GenBank/DDBJ databases">
        <authorList>
            <consortium name="Pathogen Informatics"/>
            <person name="Murphy D."/>
        </authorList>
    </citation>
    <scope>NUCLEOTIDE SEQUENCE [LARGE SCALE GENOMIC DNA]</scope>
    <source>
        <strain evidence="2">Type strain: CIP110230</strain>
        <strain evidence="3">type strain: CIP110230</strain>
    </source>
</reference>
<reference evidence="4" key="2">
    <citation type="submission" date="2015-03" db="EMBL/GenBank/DDBJ databases">
        <authorList>
            <consortium name="Pathogen Informatics"/>
        </authorList>
    </citation>
    <scope>NUCLEOTIDE SEQUENCE [LARGE SCALE GENOMIC DNA]</scope>
    <source>
        <strain evidence="4">A125KOH2</strain>
    </source>
</reference>
<protein>
    <submittedName>
        <fullName evidence="1">Uncharacterized protein</fullName>
    </submittedName>
</protein>
<gene>
    <name evidence="1" type="ORF">ERS008529_04429</name>
    <name evidence="2" type="ORF">ERS137968_04614</name>
</gene>
<dbReference type="EMBL" id="CQAZ01000071">
    <property type="protein sequence ID" value="CNI58542.1"/>
    <property type="molecule type" value="Genomic_DNA"/>
</dbReference>
<proteinExistence type="predicted"/>
<organism evidence="1 4">
    <name type="scientific">Yersinia pekkanenii</name>
    <dbReference type="NCBI Taxonomy" id="1288385"/>
    <lineage>
        <taxon>Bacteria</taxon>
        <taxon>Pseudomonadati</taxon>
        <taxon>Pseudomonadota</taxon>
        <taxon>Gammaproteobacteria</taxon>
        <taxon>Enterobacterales</taxon>
        <taxon>Yersiniaceae</taxon>
        <taxon>Yersinia</taxon>
    </lineage>
</organism>
<reference evidence="1" key="3">
    <citation type="submission" date="2015-03" db="EMBL/GenBank/DDBJ databases">
        <authorList>
            <person name="Murphy D."/>
        </authorList>
    </citation>
    <scope>NUCLEOTIDE SEQUENCE [LARGE SCALE GENOMIC DNA]</scope>
    <source>
        <strain evidence="1">A125KOH2</strain>
    </source>
</reference>
<evidence type="ECO:0000313" key="2">
    <source>
        <dbReference type="EMBL" id="CRY69462.1"/>
    </source>
</evidence>
<dbReference type="AlphaFoldDB" id="A0A0T9REG2"/>